<dbReference type="GO" id="GO:0004168">
    <property type="term" value="F:dolichol kinase activity"/>
    <property type="evidence" value="ECO:0007669"/>
    <property type="project" value="UniProtKB-EC"/>
</dbReference>
<protein>
    <recommendedName>
        <fullName evidence="3">dolichol kinase</fullName>
        <ecNumber evidence="3">2.7.1.108</ecNumber>
    </recommendedName>
</protein>
<gene>
    <name evidence="12" type="ORF">GNLVRS02_ARAD1C40656g</name>
</gene>
<evidence type="ECO:0000256" key="9">
    <source>
        <dbReference type="ARBA" id="ARBA00023136"/>
    </source>
</evidence>
<keyword evidence="5 11" id="KW-0812">Transmembrane</keyword>
<feature type="region of interest" description="Disordered" evidence="10">
    <location>
        <begin position="1"/>
        <end position="29"/>
    </location>
</feature>
<dbReference type="InterPro" id="IPR032974">
    <property type="entry name" value="Polypren_kinase"/>
</dbReference>
<evidence type="ECO:0000313" key="12">
    <source>
        <dbReference type="EMBL" id="CDP35665.1"/>
    </source>
</evidence>
<accession>A0A060T3J0</accession>
<keyword evidence="6" id="KW-0418">Kinase</keyword>
<feature type="transmembrane region" description="Helical" evidence="11">
    <location>
        <begin position="305"/>
        <end position="322"/>
    </location>
</feature>
<feature type="compositionally biased region" description="Polar residues" evidence="10">
    <location>
        <begin position="1"/>
        <end position="10"/>
    </location>
</feature>
<evidence type="ECO:0000256" key="5">
    <source>
        <dbReference type="ARBA" id="ARBA00022692"/>
    </source>
</evidence>
<evidence type="ECO:0000256" key="4">
    <source>
        <dbReference type="ARBA" id="ARBA00022679"/>
    </source>
</evidence>
<evidence type="ECO:0000256" key="8">
    <source>
        <dbReference type="ARBA" id="ARBA00022989"/>
    </source>
</evidence>
<evidence type="ECO:0000256" key="10">
    <source>
        <dbReference type="SAM" id="MobiDB-lite"/>
    </source>
</evidence>
<keyword evidence="7" id="KW-0256">Endoplasmic reticulum</keyword>
<sequence length="522" mass="57922">MDPYSDSESPVTREVLQRRKSRHRSRTSEFNDTSDLSYCASTDGMPSLTHRHSKSWTKWLETLLVLSVVPTTISRYNSLIQLWDYPAEPLWAWVPVLAVSSFLIVQLGISPDSVCATAFPAVISMVTDQPRQTVILNTALGIQALFTELGYPMGIYAVLMICQWSEDIIWILAIDRFIADVLQLVASTSLTYSEVQLFSALLSNLLTSYQQPPVHAHILRLQAVILSSFLAFLPTMPFFEKLMSLQQIIGPHKRPANAESMKRTYATAIVFIYVTSAISCLLAMMGRQGVEDTLKYVLTKSHILILAKWFGFLLLVIPTVMLRAHHWQLDVRRKVWHGCVVVMFLPAVAEDPEFTALSFAIALVLFILTEVARATAFPPIGPTIHKILEPYTDKRDTCGPVIVSHLFLLTGISLPVILDNCVAGIICLGLGDSSASLMGRRYGIHKWPGSNKSIEGTSAFVIAVVIGLIVTRLLGITTLSIPSMFMTASATALLEAVSDMNDNVVVPVYMMVVMRLLESYQL</sequence>
<feature type="transmembrane region" description="Helical" evidence="11">
    <location>
        <begin position="221"/>
        <end position="243"/>
    </location>
</feature>
<dbReference type="PhylomeDB" id="A0A060T3J0"/>
<keyword evidence="4" id="KW-0808">Transferase</keyword>
<evidence type="ECO:0000256" key="7">
    <source>
        <dbReference type="ARBA" id="ARBA00022824"/>
    </source>
</evidence>
<comment type="similarity">
    <text evidence="2">Belongs to the polyprenol kinase family.</text>
</comment>
<dbReference type="AlphaFoldDB" id="A0A060T3J0"/>
<dbReference type="PANTHER" id="PTHR13205:SF15">
    <property type="entry name" value="DOLICHOL KINASE"/>
    <property type="match status" value="1"/>
</dbReference>
<keyword evidence="8 11" id="KW-1133">Transmembrane helix</keyword>
<reference evidence="12" key="1">
    <citation type="submission" date="2014-02" db="EMBL/GenBank/DDBJ databases">
        <authorList>
            <person name="Genoscope - CEA"/>
        </authorList>
    </citation>
    <scope>NUCLEOTIDE SEQUENCE</scope>
    <source>
        <strain evidence="12">LS3</strain>
    </source>
</reference>
<comment type="subcellular location">
    <subcellularLocation>
        <location evidence="1">Endoplasmic reticulum membrane</location>
        <topology evidence="1">Multi-pass membrane protein</topology>
    </subcellularLocation>
</comment>
<name>A0A060T3J0_BLAAD</name>
<dbReference type="EMBL" id="HG937693">
    <property type="protein sequence ID" value="CDP35665.1"/>
    <property type="molecule type" value="Genomic_DNA"/>
</dbReference>
<feature type="transmembrane region" description="Helical" evidence="11">
    <location>
        <begin position="459"/>
        <end position="480"/>
    </location>
</feature>
<feature type="transmembrane region" description="Helical" evidence="11">
    <location>
        <begin position="264"/>
        <end position="285"/>
    </location>
</feature>
<organism evidence="12">
    <name type="scientific">Blastobotrys adeninivorans</name>
    <name type="common">Yeast</name>
    <name type="synonym">Arxula adeninivorans</name>
    <dbReference type="NCBI Taxonomy" id="409370"/>
    <lineage>
        <taxon>Eukaryota</taxon>
        <taxon>Fungi</taxon>
        <taxon>Dikarya</taxon>
        <taxon>Ascomycota</taxon>
        <taxon>Saccharomycotina</taxon>
        <taxon>Dipodascomycetes</taxon>
        <taxon>Dipodascales</taxon>
        <taxon>Trichomonascaceae</taxon>
        <taxon>Blastobotrys</taxon>
    </lineage>
</organism>
<feature type="transmembrane region" description="Helical" evidence="11">
    <location>
        <begin position="397"/>
        <end position="416"/>
    </location>
</feature>
<dbReference type="GO" id="GO:0043048">
    <property type="term" value="P:dolichyl monophosphate biosynthetic process"/>
    <property type="evidence" value="ECO:0007669"/>
    <property type="project" value="TreeGrafter"/>
</dbReference>
<reference evidence="12" key="2">
    <citation type="submission" date="2014-06" db="EMBL/GenBank/DDBJ databases">
        <title>The complete genome of Blastobotrys (Arxula) adeninivorans LS3 - a yeast of biotechnological interest.</title>
        <authorList>
            <person name="Kunze G."/>
            <person name="Gaillardin C."/>
            <person name="Czernicka M."/>
            <person name="Durrens P."/>
            <person name="Martin T."/>
            <person name="Boer E."/>
            <person name="Gabaldon T."/>
            <person name="Cruz J."/>
            <person name="Talla E."/>
            <person name="Marck C."/>
            <person name="Goffeau A."/>
            <person name="Barbe V."/>
            <person name="Baret P."/>
            <person name="Baronian K."/>
            <person name="Beier S."/>
            <person name="Bleykasten C."/>
            <person name="Bode R."/>
            <person name="Casaregola S."/>
            <person name="Despons L."/>
            <person name="Fairhead C."/>
            <person name="Giersberg M."/>
            <person name="Gierski P."/>
            <person name="Hahnel U."/>
            <person name="Hartmann A."/>
            <person name="Jankowska D."/>
            <person name="Jubin C."/>
            <person name="Jung P."/>
            <person name="Lafontaine I."/>
            <person name="Leh-Louis V."/>
            <person name="Lemaire M."/>
            <person name="Marcet-Houben M."/>
            <person name="Mascher M."/>
            <person name="Morel G."/>
            <person name="Richard G.-F."/>
            <person name="Riechen J."/>
            <person name="Sacerdot C."/>
            <person name="Sarkar A."/>
            <person name="Savel G."/>
            <person name="Schacherer J."/>
            <person name="Sherman D."/>
            <person name="Straub M.-L."/>
            <person name="Stein N."/>
            <person name="Thierry A."/>
            <person name="Trautwein-Schult A."/>
            <person name="Westhof E."/>
            <person name="Worch S."/>
            <person name="Dujon B."/>
            <person name="Souciet J.-L."/>
            <person name="Wincker P."/>
            <person name="Scholz U."/>
            <person name="Neuveglise N."/>
        </authorList>
    </citation>
    <scope>NUCLEOTIDE SEQUENCE</scope>
    <source>
        <strain evidence="12">LS3</strain>
    </source>
</reference>
<evidence type="ECO:0000256" key="3">
    <source>
        <dbReference type="ARBA" id="ARBA00012132"/>
    </source>
</evidence>
<evidence type="ECO:0000256" key="2">
    <source>
        <dbReference type="ARBA" id="ARBA00010794"/>
    </source>
</evidence>
<evidence type="ECO:0000256" key="6">
    <source>
        <dbReference type="ARBA" id="ARBA00022777"/>
    </source>
</evidence>
<keyword evidence="9 11" id="KW-0472">Membrane</keyword>
<dbReference type="EC" id="2.7.1.108" evidence="3"/>
<dbReference type="PANTHER" id="PTHR13205">
    <property type="entry name" value="TRANSMEMBRANE PROTEIN 15-RELATED"/>
    <property type="match status" value="1"/>
</dbReference>
<evidence type="ECO:0000256" key="1">
    <source>
        <dbReference type="ARBA" id="ARBA00004477"/>
    </source>
</evidence>
<dbReference type="GO" id="GO:0005789">
    <property type="term" value="C:endoplasmic reticulum membrane"/>
    <property type="evidence" value="ECO:0007669"/>
    <property type="project" value="UniProtKB-SubCell"/>
</dbReference>
<proteinExistence type="inferred from homology"/>
<evidence type="ECO:0000256" key="11">
    <source>
        <dbReference type="SAM" id="Phobius"/>
    </source>
</evidence>